<gene>
    <name evidence="1" type="ORF">H6F41_16670</name>
</gene>
<evidence type="ECO:0008006" key="3">
    <source>
        <dbReference type="Google" id="ProtNLM"/>
    </source>
</evidence>
<dbReference type="Proteomes" id="UP000642094">
    <property type="component" value="Unassembled WGS sequence"/>
</dbReference>
<evidence type="ECO:0000313" key="1">
    <source>
        <dbReference type="EMBL" id="MBD2189767.1"/>
    </source>
</evidence>
<comment type="caution">
    <text evidence="1">The sequence shown here is derived from an EMBL/GenBank/DDBJ whole genome shotgun (WGS) entry which is preliminary data.</text>
</comment>
<name>A0ABR8A0M2_9CYAN</name>
<dbReference type="EMBL" id="JACJQB010000051">
    <property type="protein sequence ID" value="MBD2189767.1"/>
    <property type="molecule type" value="Genomic_DNA"/>
</dbReference>
<dbReference type="RefSeq" id="WP_190404586.1">
    <property type="nucleotide sequence ID" value="NZ_JACJQB010000051.1"/>
</dbReference>
<keyword evidence="2" id="KW-1185">Reference proteome</keyword>
<accession>A0ABR8A0M2</accession>
<sequence>MAAFPLFHGVGIDGKKYGFRASDTAYPSAILTTLGLTKVATNGTVPTDVLLLPDNQVKGFFVRIRVRLQNGKSLAKFAAANKAGALNALKGKTTNGSKVIDVKFTG</sequence>
<proteinExistence type="predicted"/>
<reference evidence="1 2" key="1">
    <citation type="journal article" date="2020" name="ISME J.">
        <title>Comparative genomics reveals insights into cyanobacterial evolution and habitat adaptation.</title>
        <authorList>
            <person name="Chen M.Y."/>
            <person name="Teng W.K."/>
            <person name="Zhao L."/>
            <person name="Hu C.X."/>
            <person name="Zhou Y.K."/>
            <person name="Han B.P."/>
            <person name="Song L.R."/>
            <person name="Shu W.S."/>
        </authorList>
    </citation>
    <scope>NUCLEOTIDE SEQUENCE [LARGE SCALE GENOMIC DNA]</scope>
    <source>
        <strain evidence="1 2">FACHB-723</strain>
    </source>
</reference>
<protein>
    <recommendedName>
        <fullName evidence="3">RlpA-like protein double-psi beta-barrel domain-containing protein</fullName>
    </recommendedName>
</protein>
<organism evidence="1 2">
    <name type="scientific">Pseudanabaena mucicola FACHB-723</name>
    <dbReference type="NCBI Taxonomy" id="2692860"/>
    <lineage>
        <taxon>Bacteria</taxon>
        <taxon>Bacillati</taxon>
        <taxon>Cyanobacteriota</taxon>
        <taxon>Cyanophyceae</taxon>
        <taxon>Pseudanabaenales</taxon>
        <taxon>Pseudanabaenaceae</taxon>
        <taxon>Pseudanabaena</taxon>
    </lineage>
</organism>
<evidence type="ECO:0000313" key="2">
    <source>
        <dbReference type="Proteomes" id="UP000642094"/>
    </source>
</evidence>